<dbReference type="RefSeq" id="WP_179489456.1">
    <property type="nucleotide sequence ID" value="NZ_JACCBV010000001.1"/>
</dbReference>
<protein>
    <submittedName>
        <fullName evidence="5">SAM-dependent methyltransferase</fullName>
    </submittedName>
</protein>
<gene>
    <name evidence="5" type="ORF">BJ991_001879</name>
</gene>
<dbReference type="InterPro" id="IPR029063">
    <property type="entry name" value="SAM-dependent_MTases_sf"/>
</dbReference>
<dbReference type="InterPro" id="IPR013216">
    <property type="entry name" value="Methyltransf_11"/>
</dbReference>
<dbReference type="PANTHER" id="PTHR44942">
    <property type="entry name" value="METHYLTRANSF_11 DOMAIN-CONTAINING PROTEIN"/>
    <property type="match status" value="1"/>
</dbReference>
<proteinExistence type="inferred from homology"/>
<evidence type="ECO:0000259" key="4">
    <source>
        <dbReference type="Pfam" id="PF08241"/>
    </source>
</evidence>
<reference evidence="5 6" key="1">
    <citation type="submission" date="2020-07" db="EMBL/GenBank/DDBJ databases">
        <title>Sequencing the genomes of 1000 actinobacteria strains.</title>
        <authorList>
            <person name="Klenk H.-P."/>
        </authorList>
    </citation>
    <scope>NUCLEOTIDE SEQUENCE [LARGE SCALE GENOMIC DNA]</scope>
    <source>
        <strain evidence="5 6">DSM 24662</strain>
    </source>
</reference>
<comment type="similarity">
    <text evidence="1">Belongs to the methyltransferase superfamily.</text>
</comment>
<evidence type="ECO:0000256" key="1">
    <source>
        <dbReference type="ARBA" id="ARBA00008361"/>
    </source>
</evidence>
<comment type="caution">
    <text evidence="5">The sequence shown here is derived from an EMBL/GenBank/DDBJ whole genome shotgun (WGS) entry which is preliminary data.</text>
</comment>
<dbReference type="CDD" id="cd02440">
    <property type="entry name" value="AdoMet_MTases"/>
    <property type="match status" value="1"/>
</dbReference>
<dbReference type="Gene3D" id="3.40.50.150">
    <property type="entry name" value="Vaccinia Virus protein VP39"/>
    <property type="match status" value="1"/>
</dbReference>
<dbReference type="GO" id="GO:0032259">
    <property type="term" value="P:methylation"/>
    <property type="evidence" value="ECO:0007669"/>
    <property type="project" value="UniProtKB-KW"/>
</dbReference>
<evidence type="ECO:0000313" key="5">
    <source>
        <dbReference type="EMBL" id="NYE19851.1"/>
    </source>
</evidence>
<dbReference type="PANTHER" id="PTHR44942:SF4">
    <property type="entry name" value="METHYLTRANSFERASE TYPE 11 DOMAIN-CONTAINING PROTEIN"/>
    <property type="match status" value="1"/>
</dbReference>
<keyword evidence="6" id="KW-1185">Reference proteome</keyword>
<dbReference type="GO" id="GO:0008757">
    <property type="term" value="F:S-adenosylmethionine-dependent methyltransferase activity"/>
    <property type="evidence" value="ECO:0007669"/>
    <property type="project" value="InterPro"/>
</dbReference>
<keyword evidence="2 5" id="KW-0489">Methyltransferase</keyword>
<evidence type="ECO:0000256" key="3">
    <source>
        <dbReference type="ARBA" id="ARBA00022679"/>
    </source>
</evidence>
<feature type="domain" description="Methyltransferase type 11" evidence="4">
    <location>
        <begin position="48"/>
        <end position="135"/>
    </location>
</feature>
<dbReference type="EMBL" id="JACCBV010000001">
    <property type="protein sequence ID" value="NYE19851.1"/>
    <property type="molecule type" value="Genomic_DNA"/>
</dbReference>
<evidence type="ECO:0000313" key="6">
    <source>
        <dbReference type="Proteomes" id="UP000576969"/>
    </source>
</evidence>
<organism evidence="5 6">
    <name type="scientific">Microbacterium immunditiarum</name>
    <dbReference type="NCBI Taxonomy" id="337480"/>
    <lineage>
        <taxon>Bacteria</taxon>
        <taxon>Bacillati</taxon>
        <taxon>Actinomycetota</taxon>
        <taxon>Actinomycetes</taxon>
        <taxon>Micrococcales</taxon>
        <taxon>Microbacteriaceae</taxon>
        <taxon>Microbacterium</taxon>
    </lineage>
</organism>
<dbReference type="InterPro" id="IPR051052">
    <property type="entry name" value="Diverse_substrate_MTase"/>
</dbReference>
<evidence type="ECO:0000256" key="2">
    <source>
        <dbReference type="ARBA" id="ARBA00022603"/>
    </source>
</evidence>
<dbReference type="Pfam" id="PF08241">
    <property type="entry name" value="Methyltransf_11"/>
    <property type="match status" value="1"/>
</dbReference>
<sequence>MATREEMSRSFGSAASVYESGRPEYPADAVEWLLEPARREGHSLRVADVGAGTGKLTRAVVEAGAEVVAIDPDAAMLGVLRENVRRVPTFVGTAENLPLPDASVDAVVLGQAWHWVDPVPASAEVARVLRPRGVLGLIWNVRDDGEPWVRRLTGIMHGSRAEEMLADGDPTLAAPFAELEAKTWHWSRRMTRDALLDMARSRSYIITAPPAERERIEVGLAELFDELGAVGDATIELPYVTRAYRVVRP</sequence>
<name>A0A7Y9KJN5_9MICO</name>
<dbReference type="Proteomes" id="UP000576969">
    <property type="component" value="Unassembled WGS sequence"/>
</dbReference>
<keyword evidence="3 5" id="KW-0808">Transferase</keyword>
<dbReference type="AlphaFoldDB" id="A0A7Y9KJN5"/>
<dbReference type="SUPFAM" id="SSF53335">
    <property type="entry name" value="S-adenosyl-L-methionine-dependent methyltransferases"/>
    <property type="match status" value="1"/>
</dbReference>
<accession>A0A7Y9KJN5</accession>